<dbReference type="EMBL" id="NAJL01000014">
    <property type="protein sequence ID" value="TKA29494.1"/>
    <property type="molecule type" value="Genomic_DNA"/>
</dbReference>
<feature type="compositionally biased region" description="Basic and acidic residues" evidence="1">
    <location>
        <begin position="601"/>
        <end position="618"/>
    </location>
</feature>
<dbReference type="OrthoDB" id="4966at2759"/>
<feature type="region of interest" description="Disordered" evidence="1">
    <location>
        <begin position="1"/>
        <end position="129"/>
    </location>
</feature>
<proteinExistence type="predicted"/>
<comment type="caution">
    <text evidence="2">The sequence shown here is derived from an EMBL/GenBank/DDBJ whole genome shotgun (WGS) entry which is preliminary data.</text>
</comment>
<dbReference type="AlphaFoldDB" id="A0A4U0U3V8"/>
<sequence>MSPDEAKVAGAIVLEPETHEGNSMTKNEANESKHEDDQVRPIQVEEAESGPRGTQSTTSPTPTSSPYSGGDNADFDALGIDQQGGRTFEPSTNLPPPGAKPDNLRKRRASVSPEKLNTGKFDPLPLRIDTSASTSSGPFAKRARIENCIEVSYDSLGTPRIASVTPTLALPSGKSIPTAQLRSSASGGEKTSYDDGFRFSIINAFLRNNDLLLNLVSYLTIPSLINLYAISKGFHYILNSNYMTFILSNVRTWAPSAPTIFPWRCYKPLCVHDPQLRKKSSMVGRHLTAQYQDLRDVPSLKWLQMVVWRQGVCKDMLIQLATKGLRSPTGTLDAVSRMWFILDLPLNSQRIALCRSQAYITNRTIYLSTAFFLKIDMALTDPSGPVFPVGNQYTNFNAFPRAMERCGTVGCDLRELLTSERNFTSLWRVLRGWTPDPTEPQLPMTRLDVLRLWVRHRYQLPAGASERAKRESIMGIPWHQVGTASLERTGTSSVTVKGKTTTAINPALTTEAFRRTQLGQQVLYPHAKHLLVPTVKPRETLMRPEELMMKESVRRQLEMHRQWAEMMLWGFTDDLGRNLPERSEEELLRWSRGHLPLELFRSNEEVERERAKQRKEQEESGQGSGSTGDKCNNG</sequence>
<feature type="region of interest" description="Disordered" evidence="1">
    <location>
        <begin position="601"/>
        <end position="634"/>
    </location>
</feature>
<name>A0A4U0U3V8_9PEZI</name>
<evidence type="ECO:0008006" key="4">
    <source>
        <dbReference type="Google" id="ProtNLM"/>
    </source>
</evidence>
<reference evidence="2 3" key="1">
    <citation type="submission" date="2017-03" db="EMBL/GenBank/DDBJ databases">
        <title>Genomes of endolithic fungi from Antarctica.</title>
        <authorList>
            <person name="Coleine C."/>
            <person name="Masonjones S."/>
            <person name="Stajich J.E."/>
        </authorList>
    </citation>
    <scope>NUCLEOTIDE SEQUENCE [LARGE SCALE GENOMIC DNA]</scope>
    <source>
        <strain evidence="2 3">CCFEE 6315</strain>
    </source>
</reference>
<protein>
    <recommendedName>
        <fullName evidence="4">F-box domain-containing protein</fullName>
    </recommendedName>
</protein>
<gene>
    <name evidence="2" type="ORF">B0A50_03507</name>
</gene>
<feature type="compositionally biased region" description="Basic and acidic residues" evidence="1">
    <location>
        <begin position="28"/>
        <end position="39"/>
    </location>
</feature>
<dbReference type="Proteomes" id="UP000308549">
    <property type="component" value="Unassembled WGS sequence"/>
</dbReference>
<evidence type="ECO:0000313" key="3">
    <source>
        <dbReference type="Proteomes" id="UP000308549"/>
    </source>
</evidence>
<feature type="compositionally biased region" description="Low complexity" evidence="1">
    <location>
        <begin position="50"/>
        <end position="70"/>
    </location>
</feature>
<organism evidence="2 3">
    <name type="scientific">Salinomyces thailandicus</name>
    <dbReference type="NCBI Taxonomy" id="706561"/>
    <lineage>
        <taxon>Eukaryota</taxon>
        <taxon>Fungi</taxon>
        <taxon>Dikarya</taxon>
        <taxon>Ascomycota</taxon>
        <taxon>Pezizomycotina</taxon>
        <taxon>Dothideomycetes</taxon>
        <taxon>Dothideomycetidae</taxon>
        <taxon>Mycosphaerellales</taxon>
        <taxon>Teratosphaeriaceae</taxon>
        <taxon>Salinomyces</taxon>
    </lineage>
</organism>
<accession>A0A4U0U3V8</accession>
<evidence type="ECO:0000313" key="2">
    <source>
        <dbReference type="EMBL" id="TKA29494.1"/>
    </source>
</evidence>
<evidence type="ECO:0000256" key="1">
    <source>
        <dbReference type="SAM" id="MobiDB-lite"/>
    </source>
</evidence>
<keyword evidence="3" id="KW-1185">Reference proteome</keyword>